<protein>
    <submittedName>
        <fullName evidence="2">Uncharacterized protein</fullName>
    </submittedName>
</protein>
<reference evidence="2 3" key="1">
    <citation type="submission" date="2018-08" db="EMBL/GenBank/DDBJ databases">
        <authorList>
            <person name="Khan S.A."/>
        </authorList>
    </citation>
    <scope>NUCLEOTIDE SEQUENCE [LARGE SCALE GENOMIC DNA]</scope>
    <source>
        <strain evidence="2 3">GTF-13</strain>
    </source>
</reference>
<keyword evidence="1" id="KW-0472">Membrane</keyword>
<feature type="transmembrane region" description="Helical" evidence="1">
    <location>
        <begin position="20"/>
        <end position="40"/>
    </location>
</feature>
<keyword evidence="1" id="KW-0812">Transmembrane</keyword>
<keyword evidence="1" id="KW-1133">Transmembrane helix</keyword>
<proteinExistence type="predicted"/>
<evidence type="ECO:0000313" key="3">
    <source>
        <dbReference type="Proteomes" id="UP000280792"/>
    </source>
</evidence>
<dbReference type="EMBL" id="QWEZ01000001">
    <property type="protein sequence ID" value="RRJ85042.1"/>
    <property type="molecule type" value="Genomic_DNA"/>
</dbReference>
<gene>
    <name evidence="2" type="ORF">D0544_08180</name>
</gene>
<dbReference type="RefSeq" id="WP_125015472.1">
    <property type="nucleotide sequence ID" value="NZ_QWEZ01000001.1"/>
</dbReference>
<accession>A0A3P3VQH6</accession>
<evidence type="ECO:0000313" key="2">
    <source>
        <dbReference type="EMBL" id="RRJ85042.1"/>
    </source>
</evidence>
<sequence>MSPRPSPSAEDDSLSQPAPFKPWKIIVGVLLALLAVNLWFRLYTEEVSLPRYCDTREQTLMYLEKVITDPRPAGEESRRPYLIAAKLLYLYPRGGDEVLEDYLARVDELIETHCR</sequence>
<organism evidence="2 3">
    <name type="scientific">Aestuariirhabdus litorea</name>
    <dbReference type="NCBI Taxonomy" id="2528527"/>
    <lineage>
        <taxon>Bacteria</taxon>
        <taxon>Pseudomonadati</taxon>
        <taxon>Pseudomonadota</taxon>
        <taxon>Gammaproteobacteria</taxon>
        <taxon>Oceanospirillales</taxon>
        <taxon>Aestuariirhabdaceae</taxon>
        <taxon>Aestuariirhabdus</taxon>
    </lineage>
</organism>
<dbReference type="Proteomes" id="UP000280792">
    <property type="component" value="Unassembled WGS sequence"/>
</dbReference>
<evidence type="ECO:0000256" key="1">
    <source>
        <dbReference type="SAM" id="Phobius"/>
    </source>
</evidence>
<keyword evidence="3" id="KW-1185">Reference proteome</keyword>
<reference evidence="2 3" key="2">
    <citation type="submission" date="2018-12" db="EMBL/GenBank/DDBJ databases">
        <title>Simiduia agarivorans gen. nov., sp. nov., a marine, agarolytic bacterium isolated from shallow coastal water from Keelung, Taiwan.</title>
        <authorList>
            <person name="Shieh W.Y."/>
        </authorList>
    </citation>
    <scope>NUCLEOTIDE SEQUENCE [LARGE SCALE GENOMIC DNA]</scope>
    <source>
        <strain evidence="2 3">GTF-13</strain>
    </source>
</reference>
<comment type="caution">
    <text evidence="2">The sequence shown here is derived from an EMBL/GenBank/DDBJ whole genome shotgun (WGS) entry which is preliminary data.</text>
</comment>
<name>A0A3P3VQH6_9GAMM</name>
<dbReference type="AlphaFoldDB" id="A0A3P3VQH6"/>